<evidence type="ECO:0000256" key="4">
    <source>
        <dbReference type="ARBA" id="ARBA00019842"/>
    </source>
</evidence>
<evidence type="ECO:0000256" key="6">
    <source>
        <dbReference type="ARBA" id="ARBA00030806"/>
    </source>
</evidence>
<dbReference type="Pfam" id="PF00171">
    <property type="entry name" value="Aldedh"/>
    <property type="match status" value="1"/>
</dbReference>
<keyword evidence="5 8" id="KW-0560">Oxidoreductase</keyword>
<dbReference type="SUPFAM" id="SSF53720">
    <property type="entry name" value="ALDH-like"/>
    <property type="match status" value="1"/>
</dbReference>
<dbReference type="Proteomes" id="UP000241890">
    <property type="component" value="Unassembled WGS sequence"/>
</dbReference>
<dbReference type="Gene3D" id="3.40.309.10">
    <property type="entry name" value="Aldehyde Dehydrogenase, Chain A, domain 2"/>
    <property type="match status" value="1"/>
</dbReference>
<dbReference type="Gene3D" id="3.40.605.10">
    <property type="entry name" value="Aldehyde Dehydrogenase, Chain A, domain 1"/>
    <property type="match status" value="1"/>
</dbReference>
<dbReference type="GO" id="GO:0009450">
    <property type="term" value="P:gamma-aminobutyric acid catabolic process"/>
    <property type="evidence" value="ECO:0007669"/>
    <property type="project" value="TreeGrafter"/>
</dbReference>
<dbReference type="InterPro" id="IPR016161">
    <property type="entry name" value="Ald_DH/histidinol_DH"/>
</dbReference>
<proteinExistence type="inferred from homology"/>
<comment type="caution">
    <text evidence="10">The sequence shown here is derived from an EMBL/GenBank/DDBJ whole genome shotgun (WGS) entry which is preliminary data.</text>
</comment>
<feature type="active site" evidence="7">
    <location>
        <position position="275"/>
    </location>
</feature>
<name>A0A2R5FYY7_9STRA</name>
<dbReference type="PANTHER" id="PTHR43353">
    <property type="entry name" value="SUCCINATE-SEMIALDEHYDE DEHYDROGENASE, MITOCHONDRIAL"/>
    <property type="match status" value="1"/>
</dbReference>
<dbReference type="InterPro" id="IPR015590">
    <property type="entry name" value="Aldehyde_DH_dom"/>
</dbReference>
<dbReference type="OrthoDB" id="310895at2759"/>
<dbReference type="EC" id="1.2.1.24" evidence="3"/>
<dbReference type="EMBL" id="BEYU01000001">
    <property type="protein sequence ID" value="GBG23940.1"/>
    <property type="molecule type" value="Genomic_DNA"/>
</dbReference>
<evidence type="ECO:0000256" key="2">
    <source>
        <dbReference type="ARBA" id="ARBA00009986"/>
    </source>
</evidence>
<dbReference type="GO" id="GO:0004777">
    <property type="term" value="F:succinate-semialdehyde dehydrogenase (NAD+) activity"/>
    <property type="evidence" value="ECO:0007669"/>
    <property type="project" value="UniProtKB-EC"/>
</dbReference>
<dbReference type="FunFam" id="3.40.605.10:FF:000005">
    <property type="entry name" value="Succinate-semialdehyde dehydrogenase I"/>
    <property type="match status" value="1"/>
</dbReference>
<dbReference type="CDD" id="cd07103">
    <property type="entry name" value="ALDH_F5_SSADH_GabD"/>
    <property type="match status" value="1"/>
</dbReference>
<dbReference type="FunFam" id="3.40.605.10:FF:000026">
    <property type="entry name" value="Aldehyde dehydrogenase, putative"/>
    <property type="match status" value="1"/>
</dbReference>
<feature type="domain" description="Aldehyde dehydrogenase" evidence="9">
    <location>
        <begin position="40"/>
        <end position="498"/>
    </location>
</feature>
<evidence type="ECO:0000256" key="5">
    <source>
        <dbReference type="ARBA" id="ARBA00023002"/>
    </source>
</evidence>
<evidence type="ECO:0000313" key="10">
    <source>
        <dbReference type="EMBL" id="GBG23940.1"/>
    </source>
</evidence>
<sequence>MLARHAKETRLRGSARRFLSSSLGSRLIKLRDQAYVNGEWVSGADTFDVTDPGSGEHICKVADLTKDDVSKAVDHAYDAFPKWRDTLAKERSDILRRMYELHMEHIDDLTELLCMESGKAPADARGEIMYGASFLEWFSEEARRMYGDTMPDAVPGRRILTYREPVGVCGLICPWNFPNAMLTRKIGPALAAGCTVVCKPASETPLSALAIAEIAAEAGVPAGVLNVVTSSKSSDVGKVLTSDHRVRKLSFTGSTRIGKLLYSQCADTVKKVSLELGGNAPFIVFDDADLDLAVEQFMVAKWRSNSQACVAANFIYVQSGVYDKFAEIVADRVSKMKVGHFSEKDVDFGPVINKPALEKMQDLVKDAKDKGATCKLGGNAMDRPGFFFEPTVMTDVTDEMRLGQEETFGPIAPLIKFDTEEEVLRRANVSRAGLAAYFFTSNMSRAFRVSRLLENGMVGVNTGLVSNTAAPFGGVKESGLGREGSKYGLDDYTEIKYIAFQAE</sequence>
<evidence type="ECO:0000256" key="3">
    <source>
        <dbReference type="ARBA" id="ARBA00013051"/>
    </source>
</evidence>
<dbReference type="InterPro" id="IPR050740">
    <property type="entry name" value="Aldehyde_DH_Superfamily"/>
</dbReference>
<evidence type="ECO:0000256" key="8">
    <source>
        <dbReference type="RuleBase" id="RU003345"/>
    </source>
</evidence>
<keyword evidence="11" id="KW-1185">Reference proteome</keyword>
<evidence type="ECO:0000256" key="1">
    <source>
        <dbReference type="ARBA" id="ARBA00005176"/>
    </source>
</evidence>
<dbReference type="AlphaFoldDB" id="A0A2R5FYY7"/>
<organism evidence="10 11">
    <name type="scientific">Hondaea fermentalgiana</name>
    <dbReference type="NCBI Taxonomy" id="2315210"/>
    <lineage>
        <taxon>Eukaryota</taxon>
        <taxon>Sar</taxon>
        <taxon>Stramenopiles</taxon>
        <taxon>Bigyra</taxon>
        <taxon>Labyrinthulomycetes</taxon>
        <taxon>Thraustochytrida</taxon>
        <taxon>Thraustochytriidae</taxon>
        <taxon>Hondaea</taxon>
    </lineage>
</organism>
<dbReference type="FunFam" id="3.40.309.10:FF:000004">
    <property type="entry name" value="Succinate-semialdehyde dehydrogenase I"/>
    <property type="match status" value="1"/>
</dbReference>
<accession>A0A2R5FYY7</accession>
<dbReference type="InterPro" id="IPR016162">
    <property type="entry name" value="Ald_DH_N"/>
</dbReference>
<evidence type="ECO:0000259" key="9">
    <source>
        <dbReference type="Pfam" id="PF00171"/>
    </source>
</evidence>
<evidence type="ECO:0000313" key="11">
    <source>
        <dbReference type="Proteomes" id="UP000241890"/>
    </source>
</evidence>
<evidence type="ECO:0000256" key="7">
    <source>
        <dbReference type="PROSITE-ProRule" id="PRU10007"/>
    </source>
</evidence>
<comment type="similarity">
    <text evidence="2 8">Belongs to the aldehyde dehydrogenase family.</text>
</comment>
<protein>
    <recommendedName>
        <fullName evidence="4">Succinate-semialdehyde dehydrogenase, mitochondrial</fullName>
        <ecNumber evidence="3">1.2.1.24</ecNumber>
    </recommendedName>
    <alternativeName>
        <fullName evidence="6">NAD(+)-dependent succinic semialdehyde dehydrogenase</fullName>
    </alternativeName>
</protein>
<gene>
    <name evidence="10" type="ORF">FCC1311_001592</name>
</gene>
<reference evidence="10 11" key="1">
    <citation type="submission" date="2017-12" db="EMBL/GenBank/DDBJ databases">
        <title>Sequencing, de novo assembly and annotation of complete genome of a new Thraustochytrid species, strain FCC1311.</title>
        <authorList>
            <person name="Sedici K."/>
            <person name="Godart F."/>
            <person name="Aiese Cigliano R."/>
            <person name="Sanseverino W."/>
            <person name="Barakat M."/>
            <person name="Ortet P."/>
            <person name="Marechal E."/>
            <person name="Cagnac O."/>
            <person name="Amato A."/>
        </authorList>
    </citation>
    <scope>NUCLEOTIDE SEQUENCE [LARGE SCALE GENOMIC DNA]</scope>
</reference>
<comment type="pathway">
    <text evidence="1">Amino-acid degradation; 4-aminobutanoate degradation.</text>
</comment>
<dbReference type="InterPro" id="IPR016163">
    <property type="entry name" value="Ald_DH_C"/>
</dbReference>
<dbReference type="InParanoid" id="A0A2R5FYY7"/>
<dbReference type="PANTHER" id="PTHR43353:SF5">
    <property type="entry name" value="SUCCINATE-SEMIALDEHYDE DEHYDROGENASE, MITOCHONDRIAL"/>
    <property type="match status" value="1"/>
</dbReference>
<dbReference type="InterPro" id="IPR029510">
    <property type="entry name" value="Ald_DH_CS_GLU"/>
</dbReference>
<dbReference type="PROSITE" id="PS00687">
    <property type="entry name" value="ALDEHYDE_DEHYDR_GLU"/>
    <property type="match status" value="1"/>
</dbReference>